<reference evidence="2 3" key="1">
    <citation type="journal article" date="2016" name="Nat. Commun.">
        <title>Thousands of microbial genomes shed light on interconnected biogeochemical processes in an aquifer system.</title>
        <authorList>
            <person name="Anantharaman K."/>
            <person name="Brown C.T."/>
            <person name="Hug L.A."/>
            <person name="Sharon I."/>
            <person name="Castelle C.J."/>
            <person name="Probst A.J."/>
            <person name="Thomas B.C."/>
            <person name="Singh A."/>
            <person name="Wilkins M.J."/>
            <person name="Karaoz U."/>
            <person name="Brodie E.L."/>
            <person name="Williams K.H."/>
            <person name="Hubbard S.S."/>
            <person name="Banfield J.F."/>
        </authorList>
    </citation>
    <scope>NUCLEOTIDE SEQUENCE [LARGE SCALE GENOMIC DNA]</scope>
</reference>
<organism evidence="2 3">
    <name type="scientific">Candidatus Lambdaproteobacteria bacterium RIFOXYD2_FULL_50_16</name>
    <dbReference type="NCBI Taxonomy" id="1817772"/>
    <lineage>
        <taxon>Bacteria</taxon>
        <taxon>Pseudomonadati</taxon>
        <taxon>Pseudomonadota</taxon>
        <taxon>Candidatus Lambdaproteobacteria</taxon>
    </lineage>
</organism>
<evidence type="ECO:0000313" key="3">
    <source>
        <dbReference type="Proteomes" id="UP000178449"/>
    </source>
</evidence>
<dbReference type="CDD" id="cd00211">
    <property type="entry name" value="PTS_IIA_fru"/>
    <property type="match status" value="1"/>
</dbReference>
<sequence>MHFADSLALVAIDLNLKADSPIEVLEALVRLASKSHPFAAPNQIVSVLIERENLSTTGIGGGIAVPHCKTEQADRLIMAFGRAPGGVEFKALDQKPVQLFFLLLAPIEAANTHLKALAKIARFAKDSAVIDSLLNLESPQAVHQFLAEQSKG</sequence>
<dbReference type="PROSITE" id="PS00372">
    <property type="entry name" value="PTS_EIIA_TYPE_2_HIS"/>
    <property type="match status" value="1"/>
</dbReference>
<accession>A0A1F6GGN3</accession>
<evidence type="ECO:0000259" key="1">
    <source>
        <dbReference type="PROSITE" id="PS51094"/>
    </source>
</evidence>
<proteinExistence type="predicted"/>
<dbReference type="InterPro" id="IPR016152">
    <property type="entry name" value="PTrfase/Anion_transptr"/>
</dbReference>
<dbReference type="Proteomes" id="UP000178449">
    <property type="component" value="Unassembled WGS sequence"/>
</dbReference>
<comment type="caution">
    <text evidence="2">The sequence shown here is derived from an EMBL/GenBank/DDBJ whole genome shotgun (WGS) entry which is preliminary data.</text>
</comment>
<dbReference type="PANTHER" id="PTHR47738:SF1">
    <property type="entry name" value="NITROGEN REGULATORY PROTEIN"/>
    <property type="match status" value="1"/>
</dbReference>
<dbReference type="InterPro" id="IPR051541">
    <property type="entry name" value="PTS_SugarTrans_NitroReg"/>
</dbReference>
<dbReference type="PROSITE" id="PS51094">
    <property type="entry name" value="PTS_EIIA_TYPE_2"/>
    <property type="match status" value="1"/>
</dbReference>
<evidence type="ECO:0000313" key="2">
    <source>
        <dbReference type="EMBL" id="OGG97256.1"/>
    </source>
</evidence>
<protein>
    <recommendedName>
        <fullName evidence="1">PTS EIIA type-2 domain-containing protein</fullName>
    </recommendedName>
</protein>
<feature type="domain" description="PTS EIIA type-2" evidence="1">
    <location>
        <begin position="5"/>
        <end position="149"/>
    </location>
</feature>
<dbReference type="STRING" id="1817772.A2527_10500"/>
<gene>
    <name evidence="2" type="ORF">A2527_10500</name>
</gene>
<dbReference type="EMBL" id="MFNE01000001">
    <property type="protein sequence ID" value="OGG97256.1"/>
    <property type="molecule type" value="Genomic_DNA"/>
</dbReference>
<dbReference type="SUPFAM" id="SSF55804">
    <property type="entry name" value="Phoshotransferase/anion transport protein"/>
    <property type="match status" value="1"/>
</dbReference>
<dbReference type="PANTHER" id="PTHR47738">
    <property type="entry name" value="PTS SYSTEM FRUCTOSE-LIKE EIIA COMPONENT-RELATED"/>
    <property type="match status" value="1"/>
</dbReference>
<dbReference type="Pfam" id="PF00359">
    <property type="entry name" value="PTS_EIIA_2"/>
    <property type="match status" value="1"/>
</dbReference>
<dbReference type="GO" id="GO:0030295">
    <property type="term" value="F:protein kinase activator activity"/>
    <property type="evidence" value="ECO:0007669"/>
    <property type="project" value="TreeGrafter"/>
</dbReference>
<name>A0A1F6GGN3_9PROT</name>
<dbReference type="InterPro" id="IPR002178">
    <property type="entry name" value="PTS_EIIA_type-2_dom"/>
</dbReference>
<dbReference type="Gene3D" id="3.40.930.10">
    <property type="entry name" value="Mannitol-specific EII, Chain A"/>
    <property type="match status" value="1"/>
</dbReference>
<dbReference type="AlphaFoldDB" id="A0A1F6GGN3"/>